<dbReference type="InterPro" id="IPR013901">
    <property type="entry name" value="Anthrone_oxy"/>
</dbReference>
<dbReference type="Pfam" id="PF08592">
    <property type="entry name" value="Anthrone_oxy"/>
    <property type="match status" value="1"/>
</dbReference>
<sequence length="98" mass="10546">MYSRAAPMQSGLALISGAVGSILAYKTGDNRWLVGSALILCNLPFSALFVMPVDKELNDIPNELANKPRITDLVQQWGKLNTVRTVLGVAAVGAFVWT</sequence>
<dbReference type="AlphaFoldDB" id="A0A915CPS7"/>
<name>A0A915CPS7_9BILA</name>
<keyword evidence="1" id="KW-0812">Transmembrane</keyword>
<proteinExistence type="predicted"/>
<feature type="transmembrane region" description="Helical" evidence="1">
    <location>
        <begin position="34"/>
        <end position="53"/>
    </location>
</feature>
<keyword evidence="1" id="KW-1133">Transmembrane helix</keyword>
<protein>
    <submittedName>
        <fullName evidence="3">DUF1772-domain-containing protein</fullName>
    </submittedName>
</protein>
<evidence type="ECO:0000313" key="3">
    <source>
        <dbReference type="WBParaSite" id="jg11248"/>
    </source>
</evidence>
<dbReference type="WBParaSite" id="jg11248">
    <property type="protein sequence ID" value="jg11248"/>
    <property type="gene ID" value="jg11248"/>
</dbReference>
<dbReference type="PANTHER" id="PTHR36535:SF1">
    <property type="entry name" value="DUF1772 DOMAIN-CONTAINING PROTEIN"/>
    <property type="match status" value="1"/>
</dbReference>
<dbReference type="Proteomes" id="UP000887574">
    <property type="component" value="Unplaced"/>
</dbReference>
<keyword evidence="2" id="KW-1185">Reference proteome</keyword>
<evidence type="ECO:0000313" key="2">
    <source>
        <dbReference type="Proteomes" id="UP000887574"/>
    </source>
</evidence>
<accession>A0A915CPS7</accession>
<keyword evidence="1" id="KW-0472">Membrane</keyword>
<evidence type="ECO:0000256" key="1">
    <source>
        <dbReference type="SAM" id="Phobius"/>
    </source>
</evidence>
<dbReference type="PANTHER" id="PTHR36535">
    <property type="entry name" value="YALI0E30327P"/>
    <property type="match status" value="1"/>
</dbReference>
<organism evidence="2 3">
    <name type="scientific">Ditylenchus dipsaci</name>
    <dbReference type="NCBI Taxonomy" id="166011"/>
    <lineage>
        <taxon>Eukaryota</taxon>
        <taxon>Metazoa</taxon>
        <taxon>Ecdysozoa</taxon>
        <taxon>Nematoda</taxon>
        <taxon>Chromadorea</taxon>
        <taxon>Rhabditida</taxon>
        <taxon>Tylenchina</taxon>
        <taxon>Tylenchomorpha</taxon>
        <taxon>Sphaerularioidea</taxon>
        <taxon>Anguinidae</taxon>
        <taxon>Anguininae</taxon>
        <taxon>Ditylenchus</taxon>
    </lineage>
</organism>
<reference evidence="3" key="1">
    <citation type="submission" date="2022-11" db="UniProtKB">
        <authorList>
            <consortium name="WormBaseParasite"/>
        </authorList>
    </citation>
    <scope>IDENTIFICATION</scope>
</reference>